<reference evidence="2" key="1">
    <citation type="journal article" date="2012" name="PLoS ONE">
        <title>Gene sets for utilization of primary and secondary nutrition supplies in the distal gut of endangered iberian lynx.</title>
        <authorList>
            <person name="Alcaide M."/>
            <person name="Messina E."/>
            <person name="Richter M."/>
            <person name="Bargiela R."/>
            <person name="Peplies J."/>
            <person name="Huws S.A."/>
            <person name="Newbold C.J."/>
            <person name="Golyshin P.N."/>
            <person name="Simon M.A."/>
            <person name="Lopez G."/>
            <person name="Yakimov M.M."/>
            <person name="Ferrer M."/>
        </authorList>
    </citation>
    <scope>NUCLEOTIDE SEQUENCE</scope>
</reference>
<sequence length="247" mass="28873">MIPKVIHYCWLSGDPFPSNIKNCMDSWKKVMPDYEWKVWNTKNFDIHAVPYVREAFEKQKWAFAADYIRMYALYTEGGIYLDSDVKILKPFDDFLPYSFFSSLEYHPSQIEKCGVRDLINEEGVRIKDEYVSGIQIQAAVMGAEAGNPFVKEVLDWYAGEHFLKADGSIRTDLLSPQIYARIAEKYGFRYLDKEQDLQGNMKIFPSEIFAGNKHERTSRSYAVHLCAHSWHPSFKEKMGKFFHRLFG</sequence>
<dbReference type="InterPro" id="IPR007577">
    <property type="entry name" value="GlycoTrfase_DXD_sugar-bd_CS"/>
</dbReference>
<proteinExistence type="predicted"/>
<accession>J9H977</accession>
<dbReference type="PANTHER" id="PTHR32385:SF15">
    <property type="entry name" value="INOSITOL PHOSPHOCERAMIDE MANNOSYLTRANSFERASE 1"/>
    <property type="match status" value="1"/>
</dbReference>
<name>J9H977_9ZZZZ</name>
<dbReference type="GO" id="GO:0016020">
    <property type="term" value="C:membrane"/>
    <property type="evidence" value="ECO:0007669"/>
    <property type="project" value="GOC"/>
</dbReference>
<keyword evidence="1" id="KW-0808">Transferase</keyword>
<gene>
    <name evidence="2" type="ORF">EVA_00237</name>
</gene>
<dbReference type="Pfam" id="PF04488">
    <property type="entry name" value="Gly_transf_sug"/>
    <property type="match status" value="1"/>
</dbReference>
<dbReference type="PANTHER" id="PTHR32385">
    <property type="entry name" value="MANNOSYL PHOSPHORYLINOSITOL CERAMIDE SYNTHASE"/>
    <property type="match status" value="1"/>
</dbReference>
<protein>
    <submittedName>
        <fullName evidence="2">Polysaccharide biosynthesis protein CpsM(V)</fullName>
    </submittedName>
</protein>
<dbReference type="GO" id="GO:0051999">
    <property type="term" value="P:mannosyl-inositol phosphorylceramide biosynthetic process"/>
    <property type="evidence" value="ECO:0007669"/>
    <property type="project" value="TreeGrafter"/>
</dbReference>
<evidence type="ECO:0000313" key="2">
    <source>
        <dbReference type="EMBL" id="EJX11040.1"/>
    </source>
</evidence>
<dbReference type="InterPro" id="IPR051706">
    <property type="entry name" value="Glycosyltransferase_domain"/>
</dbReference>
<dbReference type="InterPro" id="IPR029044">
    <property type="entry name" value="Nucleotide-diphossugar_trans"/>
</dbReference>
<dbReference type="AlphaFoldDB" id="J9H977"/>
<comment type="caution">
    <text evidence="2">The sequence shown here is derived from an EMBL/GenBank/DDBJ whole genome shotgun (WGS) entry which is preliminary data.</text>
</comment>
<dbReference type="GO" id="GO:0000030">
    <property type="term" value="F:mannosyltransferase activity"/>
    <property type="evidence" value="ECO:0007669"/>
    <property type="project" value="TreeGrafter"/>
</dbReference>
<dbReference type="EMBL" id="AMCI01000006">
    <property type="protein sequence ID" value="EJX11040.1"/>
    <property type="molecule type" value="Genomic_DNA"/>
</dbReference>
<dbReference type="Gene3D" id="3.90.550.20">
    <property type="match status" value="1"/>
</dbReference>
<organism evidence="2">
    <name type="scientific">gut metagenome</name>
    <dbReference type="NCBI Taxonomy" id="749906"/>
    <lineage>
        <taxon>unclassified sequences</taxon>
        <taxon>metagenomes</taxon>
        <taxon>organismal metagenomes</taxon>
    </lineage>
</organism>
<dbReference type="SUPFAM" id="SSF53448">
    <property type="entry name" value="Nucleotide-diphospho-sugar transferases"/>
    <property type="match status" value="1"/>
</dbReference>
<evidence type="ECO:0000256" key="1">
    <source>
        <dbReference type="ARBA" id="ARBA00022679"/>
    </source>
</evidence>